<dbReference type="Proteomes" id="UP000801492">
    <property type="component" value="Unassembled WGS sequence"/>
</dbReference>
<sequence length="167" mass="19176">MWVRANDSAFISQFQIYTGKTRDNVEYNLGEKVVTDLTRSLMDNKPMHFVSNFRSPQDVELVSQKLKEESREQFNTIKLITDYNANMGFVDKSDMYKACYEIDRKSKKLAVANELIGADPETPQRDRKSTEKPFKKFKIQVPLEKRLDKSALTAVGKISPTELDGTV</sequence>
<proteinExistence type="predicted"/>
<organism evidence="1 2">
    <name type="scientific">Ignelater luminosus</name>
    <name type="common">Cucubano</name>
    <name type="synonym">Pyrophorus luminosus</name>
    <dbReference type="NCBI Taxonomy" id="2038154"/>
    <lineage>
        <taxon>Eukaryota</taxon>
        <taxon>Metazoa</taxon>
        <taxon>Ecdysozoa</taxon>
        <taxon>Arthropoda</taxon>
        <taxon>Hexapoda</taxon>
        <taxon>Insecta</taxon>
        <taxon>Pterygota</taxon>
        <taxon>Neoptera</taxon>
        <taxon>Endopterygota</taxon>
        <taxon>Coleoptera</taxon>
        <taxon>Polyphaga</taxon>
        <taxon>Elateriformia</taxon>
        <taxon>Elateroidea</taxon>
        <taxon>Elateridae</taxon>
        <taxon>Agrypninae</taxon>
        <taxon>Pyrophorini</taxon>
        <taxon>Ignelater</taxon>
    </lineage>
</organism>
<evidence type="ECO:0000313" key="1">
    <source>
        <dbReference type="EMBL" id="KAF2895913.1"/>
    </source>
</evidence>
<dbReference type="EMBL" id="VTPC01005538">
    <property type="protein sequence ID" value="KAF2895913.1"/>
    <property type="molecule type" value="Genomic_DNA"/>
</dbReference>
<comment type="caution">
    <text evidence="1">The sequence shown here is derived from an EMBL/GenBank/DDBJ whole genome shotgun (WGS) entry which is preliminary data.</text>
</comment>
<name>A0A8K0CY82_IGNLU</name>
<evidence type="ECO:0000313" key="2">
    <source>
        <dbReference type="Proteomes" id="UP000801492"/>
    </source>
</evidence>
<dbReference type="OrthoDB" id="6609151at2759"/>
<dbReference type="AlphaFoldDB" id="A0A8K0CY82"/>
<gene>
    <name evidence="1" type="ORF">ILUMI_10261</name>
</gene>
<accession>A0A8K0CY82</accession>
<reference evidence="1" key="1">
    <citation type="submission" date="2019-08" db="EMBL/GenBank/DDBJ databases">
        <title>The genome of the North American firefly Photinus pyralis.</title>
        <authorList>
            <consortium name="Photinus pyralis genome working group"/>
            <person name="Fallon T.R."/>
            <person name="Sander Lower S.E."/>
            <person name="Weng J.-K."/>
        </authorList>
    </citation>
    <scope>NUCLEOTIDE SEQUENCE</scope>
    <source>
        <strain evidence="1">TRF0915ILg1</strain>
        <tissue evidence="1">Whole body</tissue>
    </source>
</reference>
<keyword evidence="2" id="KW-1185">Reference proteome</keyword>
<protein>
    <submittedName>
        <fullName evidence="1">Uncharacterized protein</fullName>
    </submittedName>
</protein>